<comment type="caution">
    <text evidence="2">The sequence shown here is derived from an EMBL/GenBank/DDBJ whole genome shotgun (WGS) entry which is preliminary data.</text>
</comment>
<dbReference type="InterPro" id="IPR043128">
    <property type="entry name" value="Rev_trsase/Diguanyl_cyclase"/>
</dbReference>
<feature type="domain" description="Reverse transcriptase" evidence="1">
    <location>
        <begin position="1"/>
        <end position="156"/>
    </location>
</feature>
<dbReference type="InterPro" id="IPR050951">
    <property type="entry name" value="Retrovirus_Pol_polyprotein"/>
</dbReference>
<organism evidence="2 3">
    <name type="scientific">Thelohanellus kitauei</name>
    <name type="common">Myxosporean</name>
    <dbReference type="NCBI Taxonomy" id="669202"/>
    <lineage>
        <taxon>Eukaryota</taxon>
        <taxon>Metazoa</taxon>
        <taxon>Cnidaria</taxon>
        <taxon>Myxozoa</taxon>
        <taxon>Myxosporea</taxon>
        <taxon>Bivalvulida</taxon>
        <taxon>Platysporina</taxon>
        <taxon>Myxobolidae</taxon>
        <taxon>Thelohanellus</taxon>
    </lineage>
</organism>
<evidence type="ECO:0000313" key="2">
    <source>
        <dbReference type="EMBL" id="KII75136.1"/>
    </source>
</evidence>
<dbReference type="PROSITE" id="PS50878">
    <property type="entry name" value="RT_POL"/>
    <property type="match status" value="1"/>
</dbReference>
<evidence type="ECO:0000313" key="3">
    <source>
        <dbReference type="Proteomes" id="UP000031668"/>
    </source>
</evidence>
<dbReference type="Proteomes" id="UP000031668">
    <property type="component" value="Unassembled WGS sequence"/>
</dbReference>
<name>A0A0C2N6A2_THEKT</name>
<reference evidence="2 3" key="1">
    <citation type="journal article" date="2014" name="Genome Biol. Evol.">
        <title>The genome of the myxosporean Thelohanellus kitauei shows adaptations to nutrient acquisition within its fish host.</title>
        <authorList>
            <person name="Yang Y."/>
            <person name="Xiong J."/>
            <person name="Zhou Z."/>
            <person name="Huo F."/>
            <person name="Miao W."/>
            <person name="Ran C."/>
            <person name="Liu Y."/>
            <person name="Zhang J."/>
            <person name="Feng J."/>
            <person name="Wang M."/>
            <person name="Wang M."/>
            <person name="Wang L."/>
            <person name="Yao B."/>
        </authorList>
    </citation>
    <scope>NUCLEOTIDE SEQUENCE [LARGE SCALE GENOMIC DNA]</scope>
    <source>
        <strain evidence="2">Wuqing</strain>
    </source>
</reference>
<dbReference type="EMBL" id="JWZT01000019">
    <property type="protein sequence ID" value="KII75136.1"/>
    <property type="molecule type" value="Genomic_DNA"/>
</dbReference>
<sequence length="172" mass="20052">MDIRLLGNFKEVINRQCKGKKFSVIDLKDVFLQLPVDEKSRPYLVITTHVSFFRYTRLPFGVSSAPLIFQRIIDEILLGIDFVACFLDEIIITGESIQEHLKHIEEKCNFQDIVNYLGHTFDKHGVQPSSENIKAIEQYQRPTNTTEIKYFLGAISYYSTFIFVSREMYTII</sequence>
<gene>
    <name evidence="2" type="ORF">RF11_10429</name>
</gene>
<evidence type="ECO:0000259" key="1">
    <source>
        <dbReference type="PROSITE" id="PS50878"/>
    </source>
</evidence>
<accession>A0A0C2N6A2</accession>
<keyword evidence="3" id="KW-1185">Reference proteome</keyword>
<dbReference type="OMA" id="YLVITTH"/>
<dbReference type="CDD" id="cd01647">
    <property type="entry name" value="RT_LTR"/>
    <property type="match status" value="1"/>
</dbReference>
<proteinExistence type="predicted"/>
<dbReference type="PANTHER" id="PTHR37984:SF5">
    <property type="entry name" value="PROTEIN NYNRIN-LIKE"/>
    <property type="match status" value="1"/>
</dbReference>
<dbReference type="OrthoDB" id="5972177at2759"/>
<protein>
    <submittedName>
        <fullName evidence="2">Retrovirus-related Pol polyprotein</fullName>
    </submittedName>
</protein>
<dbReference type="InterPro" id="IPR000477">
    <property type="entry name" value="RT_dom"/>
</dbReference>
<dbReference type="Gene3D" id="3.10.10.10">
    <property type="entry name" value="HIV Type 1 Reverse Transcriptase, subunit A, domain 1"/>
    <property type="match status" value="1"/>
</dbReference>
<dbReference type="PANTHER" id="PTHR37984">
    <property type="entry name" value="PROTEIN CBG26694"/>
    <property type="match status" value="1"/>
</dbReference>
<dbReference type="Pfam" id="PF00078">
    <property type="entry name" value="RVT_1"/>
    <property type="match status" value="1"/>
</dbReference>
<dbReference type="Gene3D" id="3.30.70.270">
    <property type="match status" value="2"/>
</dbReference>
<dbReference type="InterPro" id="IPR043502">
    <property type="entry name" value="DNA/RNA_pol_sf"/>
</dbReference>
<dbReference type="SUPFAM" id="SSF56672">
    <property type="entry name" value="DNA/RNA polymerases"/>
    <property type="match status" value="1"/>
</dbReference>
<dbReference type="AlphaFoldDB" id="A0A0C2N6A2"/>